<evidence type="ECO:0000313" key="3">
    <source>
        <dbReference type="Proteomes" id="UP000244571"/>
    </source>
</evidence>
<keyword evidence="3" id="KW-1185">Reference proteome</keyword>
<gene>
    <name evidence="2" type="ORF">DBV39_01045</name>
</gene>
<accession>A0A2R4XFF4</accession>
<sequence>MRITPIAAQEAPIQKHDWKGAGRRRTSFRLAAAPRTIAHAALKNEGADKGKREDVCDIRATVVRPERRRLSRTGSGHTIRKRDDSQ</sequence>
<proteinExistence type="predicted"/>
<name>A0A2R4XFF4_9BURK</name>
<dbReference type="KEGG" id="boz:DBV39_01045"/>
<dbReference type="EMBL" id="CP028901">
    <property type="protein sequence ID" value="AWB32535.1"/>
    <property type="molecule type" value="Genomic_DNA"/>
</dbReference>
<dbReference type="AlphaFoldDB" id="A0A2R4XFF4"/>
<feature type="region of interest" description="Disordered" evidence="1">
    <location>
        <begin position="66"/>
        <end position="86"/>
    </location>
</feature>
<dbReference type="RefSeq" id="WP_108619976.1">
    <property type="nucleotide sequence ID" value="NZ_CP028901.1"/>
</dbReference>
<dbReference type="Proteomes" id="UP000244571">
    <property type="component" value="Chromosome"/>
</dbReference>
<evidence type="ECO:0000313" key="2">
    <source>
        <dbReference type="EMBL" id="AWB32535.1"/>
    </source>
</evidence>
<protein>
    <submittedName>
        <fullName evidence="2">Uncharacterized protein</fullName>
    </submittedName>
</protein>
<evidence type="ECO:0000256" key="1">
    <source>
        <dbReference type="SAM" id="MobiDB-lite"/>
    </source>
</evidence>
<organism evidence="2 3">
    <name type="scientific">Orrella marina</name>
    <dbReference type="NCBI Taxonomy" id="2163011"/>
    <lineage>
        <taxon>Bacteria</taxon>
        <taxon>Pseudomonadati</taxon>
        <taxon>Pseudomonadota</taxon>
        <taxon>Betaproteobacteria</taxon>
        <taxon>Burkholderiales</taxon>
        <taxon>Alcaligenaceae</taxon>
        <taxon>Orrella</taxon>
    </lineage>
</organism>
<reference evidence="2 3" key="1">
    <citation type="submission" date="2018-04" db="EMBL/GenBank/DDBJ databases">
        <title>Bordetella sp. HZ20 isolated from seawater.</title>
        <authorList>
            <person name="Sun C."/>
        </authorList>
    </citation>
    <scope>NUCLEOTIDE SEQUENCE [LARGE SCALE GENOMIC DNA]</scope>
    <source>
        <strain evidence="2 3">HZ20</strain>
    </source>
</reference>